<dbReference type="InterPro" id="IPR006977">
    <property type="entry name" value="Yip1_dom"/>
</dbReference>
<feature type="transmembrane region" description="Helical" evidence="5">
    <location>
        <begin position="124"/>
        <end position="147"/>
    </location>
</feature>
<evidence type="ECO:0000259" key="6">
    <source>
        <dbReference type="Pfam" id="PF04893"/>
    </source>
</evidence>
<keyword evidence="3 5" id="KW-1133">Transmembrane helix</keyword>
<evidence type="ECO:0000256" key="4">
    <source>
        <dbReference type="ARBA" id="ARBA00023136"/>
    </source>
</evidence>
<evidence type="ECO:0000256" key="1">
    <source>
        <dbReference type="ARBA" id="ARBA00004141"/>
    </source>
</evidence>
<sequence length="232" mass="24567">MEETNKKSWAALLVEVLTSPGAAFKEIAENPRFGAAAVTLTVINFVFAALTIPKVREFTLLTLENTPGLSPEDIEAASAFGGGLAVGGTVLAAIIVPWVMWLVIATLMKIFAAISTKEAPFGTLFAVGVYGYVPAVIGGIISSILVLNTAVENIKNVSISLAVFSSAESGFLYHFLTACNPFTWWSLILWGIGAAAVMKVKRPTGVIIYLFGLWLVFALIIGAVGLLNVPAY</sequence>
<feature type="transmembrane region" description="Helical" evidence="5">
    <location>
        <begin position="79"/>
        <end position="104"/>
    </location>
</feature>
<keyword evidence="2 5" id="KW-0812">Transmembrane</keyword>
<organism evidence="7 8">
    <name type="scientific">Syntrophaceticus schinkii</name>
    <dbReference type="NCBI Taxonomy" id="499207"/>
    <lineage>
        <taxon>Bacteria</taxon>
        <taxon>Bacillati</taxon>
        <taxon>Bacillota</taxon>
        <taxon>Clostridia</taxon>
        <taxon>Thermoanaerobacterales</taxon>
        <taxon>Thermoanaerobacterales Family III. Incertae Sedis</taxon>
        <taxon>Syntrophaceticus</taxon>
    </lineage>
</organism>
<evidence type="ECO:0000313" key="8">
    <source>
        <dbReference type="Proteomes" id="UP000046155"/>
    </source>
</evidence>
<protein>
    <recommendedName>
        <fullName evidence="6">Yip1 domain-containing protein</fullName>
    </recommendedName>
</protein>
<reference evidence="8" key="1">
    <citation type="submission" date="2015-01" db="EMBL/GenBank/DDBJ databases">
        <authorList>
            <person name="Manzoor Shahid"/>
            <person name="Zubair Saima"/>
        </authorList>
    </citation>
    <scope>NUCLEOTIDE SEQUENCE [LARGE SCALE GENOMIC DNA]</scope>
    <source>
        <strain evidence="8">Sp3</strain>
    </source>
</reference>
<evidence type="ECO:0000256" key="5">
    <source>
        <dbReference type="SAM" id="Phobius"/>
    </source>
</evidence>
<proteinExistence type="predicted"/>
<feature type="transmembrane region" description="Helical" evidence="5">
    <location>
        <begin position="33"/>
        <end position="52"/>
    </location>
</feature>
<dbReference type="GO" id="GO:0016020">
    <property type="term" value="C:membrane"/>
    <property type="evidence" value="ECO:0007669"/>
    <property type="project" value="UniProtKB-SubCell"/>
</dbReference>
<name>A0A0B7MFU6_9FIRM</name>
<dbReference type="EMBL" id="CDRZ01000224">
    <property type="protein sequence ID" value="CEO88945.1"/>
    <property type="molecule type" value="Genomic_DNA"/>
</dbReference>
<evidence type="ECO:0000256" key="2">
    <source>
        <dbReference type="ARBA" id="ARBA00022692"/>
    </source>
</evidence>
<evidence type="ECO:0000256" key="3">
    <source>
        <dbReference type="ARBA" id="ARBA00022989"/>
    </source>
</evidence>
<dbReference type="Proteomes" id="UP000046155">
    <property type="component" value="Unassembled WGS sequence"/>
</dbReference>
<feature type="transmembrane region" description="Helical" evidence="5">
    <location>
        <begin position="182"/>
        <end position="200"/>
    </location>
</feature>
<dbReference type="AlphaFoldDB" id="A0A0B7MFU6"/>
<accession>A0A0B7MFU6</accession>
<dbReference type="OrthoDB" id="1724610at2"/>
<keyword evidence="8" id="KW-1185">Reference proteome</keyword>
<keyword evidence="4 5" id="KW-0472">Membrane</keyword>
<evidence type="ECO:0000313" key="7">
    <source>
        <dbReference type="EMBL" id="CEO88945.1"/>
    </source>
</evidence>
<feature type="transmembrane region" description="Helical" evidence="5">
    <location>
        <begin position="207"/>
        <end position="227"/>
    </location>
</feature>
<comment type="subcellular location">
    <subcellularLocation>
        <location evidence="1">Membrane</location>
        <topology evidence="1">Multi-pass membrane protein</topology>
    </subcellularLocation>
</comment>
<dbReference type="RefSeq" id="WP_044665000.1">
    <property type="nucleotide sequence ID" value="NZ_CDRZ01000224.1"/>
</dbReference>
<gene>
    <name evidence="7" type="ORF">SSCH_300017</name>
</gene>
<dbReference type="Pfam" id="PF04893">
    <property type="entry name" value="Yip1"/>
    <property type="match status" value="1"/>
</dbReference>
<feature type="domain" description="Yip1" evidence="6">
    <location>
        <begin position="15"/>
        <end position="223"/>
    </location>
</feature>